<evidence type="ECO:0000313" key="2">
    <source>
        <dbReference type="Proteomes" id="UP000319143"/>
    </source>
</evidence>
<name>A0A5C6E1Q4_9BACT</name>
<organism evidence="1 2">
    <name type="scientific">Novipirellula artificiosorum</name>
    <dbReference type="NCBI Taxonomy" id="2528016"/>
    <lineage>
        <taxon>Bacteria</taxon>
        <taxon>Pseudomonadati</taxon>
        <taxon>Planctomycetota</taxon>
        <taxon>Planctomycetia</taxon>
        <taxon>Pirellulales</taxon>
        <taxon>Pirellulaceae</taxon>
        <taxon>Novipirellula</taxon>
    </lineage>
</organism>
<accession>A0A5C6E1Q4</accession>
<keyword evidence="2" id="KW-1185">Reference proteome</keyword>
<dbReference type="AlphaFoldDB" id="A0A5C6E1Q4"/>
<dbReference type="EMBL" id="SJPV01000001">
    <property type="protein sequence ID" value="TWU42788.1"/>
    <property type="molecule type" value="Genomic_DNA"/>
</dbReference>
<gene>
    <name evidence="1" type="ORF">Poly41_10890</name>
</gene>
<dbReference type="OrthoDB" id="9801625at2"/>
<dbReference type="Proteomes" id="UP000319143">
    <property type="component" value="Unassembled WGS sequence"/>
</dbReference>
<dbReference type="RefSeq" id="WP_146524772.1">
    <property type="nucleotide sequence ID" value="NZ_SJPV01000001.1"/>
</dbReference>
<evidence type="ECO:0000313" key="1">
    <source>
        <dbReference type="EMBL" id="TWU42788.1"/>
    </source>
</evidence>
<protein>
    <submittedName>
        <fullName evidence="1">Uncharacterized protein</fullName>
    </submittedName>
</protein>
<comment type="caution">
    <text evidence="1">The sequence shown here is derived from an EMBL/GenBank/DDBJ whole genome shotgun (WGS) entry which is preliminary data.</text>
</comment>
<proteinExistence type="predicted"/>
<reference evidence="1 2" key="1">
    <citation type="submission" date="2019-02" db="EMBL/GenBank/DDBJ databases">
        <title>Deep-cultivation of Planctomycetes and their phenomic and genomic characterization uncovers novel biology.</title>
        <authorList>
            <person name="Wiegand S."/>
            <person name="Jogler M."/>
            <person name="Boedeker C."/>
            <person name="Pinto D."/>
            <person name="Vollmers J."/>
            <person name="Rivas-Marin E."/>
            <person name="Kohn T."/>
            <person name="Peeters S.H."/>
            <person name="Heuer A."/>
            <person name="Rast P."/>
            <person name="Oberbeckmann S."/>
            <person name="Bunk B."/>
            <person name="Jeske O."/>
            <person name="Meyerdierks A."/>
            <person name="Storesund J.E."/>
            <person name="Kallscheuer N."/>
            <person name="Luecker S."/>
            <person name="Lage O.M."/>
            <person name="Pohl T."/>
            <person name="Merkel B.J."/>
            <person name="Hornburger P."/>
            <person name="Mueller R.-W."/>
            <person name="Bruemmer F."/>
            <person name="Labrenz M."/>
            <person name="Spormann A.M."/>
            <person name="Op Den Camp H."/>
            <person name="Overmann J."/>
            <person name="Amann R."/>
            <person name="Jetten M.S.M."/>
            <person name="Mascher T."/>
            <person name="Medema M.H."/>
            <person name="Devos D.P."/>
            <person name="Kaster A.-K."/>
            <person name="Ovreas L."/>
            <person name="Rohde M."/>
            <person name="Galperin M.Y."/>
            <person name="Jogler C."/>
        </authorList>
    </citation>
    <scope>NUCLEOTIDE SEQUENCE [LARGE SCALE GENOMIC DNA]</scope>
    <source>
        <strain evidence="1 2">Poly41</strain>
    </source>
</reference>
<sequence>MPESTPSETHADIPAFNVETWMYEDFEIGLKRRSIGRTISEGEAMMFKGEGELVMYAEHLQTVKYREPSKWADQVEKK</sequence>